<evidence type="ECO:0000256" key="3">
    <source>
        <dbReference type="ARBA" id="ARBA00022759"/>
    </source>
</evidence>
<name>A0ABD1V3R3_9LAMI</name>
<reference evidence="12" key="1">
    <citation type="submission" date="2024-07" db="EMBL/GenBank/DDBJ databases">
        <title>Two chromosome-level genome assemblies of Korean endemic species Abeliophyllum distichum and Forsythia ovata (Oleaceae).</title>
        <authorList>
            <person name="Jang H."/>
        </authorList>
    </citation>
    <scope>NUCLEOTIDE SEQUENCE [LARGE SCALE GENOMIC DNA]</scope>
</reference>
<keyword evidence="8" id="KW-0808">Transferase</keyword>
<keyword evidence="5" id="KW-0460">Magnesium</keyword>
<sequence length="216" mass="24877">MIENITGKKIKFLRTDNGLEFGNSEFDKMCVENGITGHKTVPYTPQQNGVAERMNRTLLDKVRGMMISSNVPKLFWGEAVMTACYLINLTPSTALNGGDQQEGDCRQLETIKVSTHIPSTSCEVETQIQQPEEEDEEVVIEDQPVEENPLVDYQLARDRERRQAREPRRFGYESELAFAYASYEELVDREPNTFEEAMKSEQSEEWLKAMREKWVP</sequence>
<keyword evidence="4" id="KW-0378">Hydrolase</keyword>
<evidence type="ECO:0000256" key="1">
    <source>
        <dbReference type="ARBA" id="ARBA00022722"/>
    </source>
</evidence>
<dbReference type="GO" id="GO:0006310">
    <property type="term" value="P:DNA recombination"/>
    <property type="evidence" value="ECO:0007669"/>
    <property type="project" value="UniProtKB-KW"/>
</dbReference>
<evidence type="ECO:0000313" key="11">
    <source>
        <dbReference type="EMBL" id="KAL2531862.1"/>
    </source>
</evidence>
<evidence type="ECO:0000256" key="9">
    <source>
        <dbReference type="ARBA" id="ARBA00023172"/>
    </source>
</evidence>
<dbReference type="InterPro" id="IPR012337">
    <property type="entry name" value="RNaseH-like_sf"/>
</dbReference>
<protein>
    <recommendedName>
        <fullName evidence="10">Integrase catalytic domain-containing protein</fullName>
    </recommendedName>
</protein>
<dbReference type="PANTHER" id="PTHR42648:SF11">
    <property type="entry name" value="TRANSPOSON TY4-P GAG-POL POLYPROTEIN"/>
    <property type="match status" value="1"/>
</dbReference>
<dbReference type="GO" id="GO:0003887">
    <property type="term" value="F:DNA-directed DNA polymerase activity"/>
    <property type="evidence" value="ECO:0007669"/>
    <property type="project" value="UniProtKB-KW"/>
</dbReference>
<dbReference type="InterPro" id="IPR036397">
    <property type="entry name" value="RNaseH_sf"/>
</dbReference>
<keyword evidence="12" id="KW-1185">Reference proteome</keyword>
<dbReference type="AlphaFoldDB" id="A0ABD1V3R3"/>
<dbReference type="GO" id="GO:0004519">
    <property type="term" value="F:endonuclease activity"/>
    <property type="evidence" value="ECO:0007669"/>
    <property type="project" value="UniProtKB-KW"/>
</dbReference>
<organism evidence="11 12">
    <name type="scientific">Abeliophyllum distichum</name>
    <dbReference type="NCBI Taxonomy" id="126358"/>
    <lineage>
        <taxon>Eukaryota</taxon>
        <taxon>Viridiplantae</taxon>
        <taxon>Streptophyta</taxon>
        <taxon>Embryophyta</taxon>
        <taxon>Tracheophyta</taxon>
        <taxon>Spermatophyta</taxon>
        <taxon>Magnoliopsida</taxon>
        <taxon>eudicotyledons</taxon>
        <taxon>Gunneridae</taxon>
        <taxon>Pentapetalae</taxon>
        <taxon>asterids</taxon>
        <taxon>lamiids</taxon>
        <taxon>Lamiales</taxon>
        <taxon>Oleaceae</taxon>
        <taxon>Forsythieae</taxon>
        <taxon>Abeliophyllum</taxon>
    </lineage>
</organism>
<feature type="domain" description="Integrase catalytic" evidence="10">
    <location>
        <begin position="1"/>
        <end position="108"/>
    </location>
</feature>
<dbReference type="PANTHER" id="PTHR42648">
    <property type="entry name" value="TRANSPOSASE, PUTATIVE-RELATED"/>
    <property type="match status" value="1"/>
</dbReference>
<dbReference type="EMBL" id="JBFOLK010000002">
    <property type="protein sequence ID" value="KAL2531862.1"/>
    <property type="molecule type" value="Genomic_DNA"/>
</dbReference>
<accession>A0ABD1V3R3</accession>
<evidence type="ECO:0000256" key="5">
    <source>
        <dbReference type="ARBA" id="ARBA00022842"/>
    </source>
</evidence>
<evidence type="ECO:0000256" key="4">
    <source>
        <dbReference type="ARBA" id="ARBA00022801"/>
    </source>
</evidence>
<keyword evidence="6" id="KW-0229">DNA integration</keyword>
<dbReference type="GO" id="GO:0003964">
    <property type="term" value="F:RNA-directed DNA polymerase activity"/>
    <property type="evidence" value="ECO:0007669"/>
    <property type="project" value="UniProtKB-KW"/>
</dbReference>
<evidence type="ECO:0000259" key="10">
    <source>
        <dbReference type="PROSITE" id="PS50994"/>
    </source>
</evidence>
<dbReference type="GO" id="GO:0046872">
    <property type="term" value="F:metal ion binding"/>
    <property type="evidence" value="ECO:0007669"/>
    <property type="project" value="UniProtKB-KW"/>
</dbReference>
<keyword evidence="1" id="KW-0540">Nuclease</keyword>
<keyword evidence="8" id="KW-0548">Nucleotidyltransferase</keyword>
<evidence type="ECO:0000256" key="7">
    <source>
        <dbReference type="ARBA" id="ARBA00022918"/>
    </source>
</evidence>
<dbReference type="SUPFAM" id="SSF53098">
    <property type="entry name" value="Ribonuclease H-like"/>
    <property type="match status" value="1"/>
</dbReference>
<gene>
    <name evidence="11" type="ORF">Adt_05213</name>
</gene>
<evidence type="ECO:0000256" key="6">
    <source>
        <dbReference type="ARBA" id="ARBA00022908"/>
    </source>
</evidence>
<dbReference type="GO" id="GO:0015074">
    <property type="term" value="P:DNA integration"/>
    <property type="evidence" value="ECO:0007669"/>
    <property type="project" value="UniProtKB-KW"/>
</dbReference>
<dbReference type="PROSITE" id="PS50994">
    <property type="entry name" value="INTEGRASE"/>
    <property type="match status" value="1"/>
</dbReference>
<evidence type="ECO:0000256" key="2">
    <source>
        <dbReference type="ARBA" id="ARBA00022723"/>
    </source>
</evidence>
<dbReference type="Proteomes" id="UP001604336">
    <property type="component" value="Unassembled WGS sequence"/>
</dbReference>
<keyword evidence="3" id="KW-0255">Endonuclease</keyword>
<evidence type="ECO:0000313" key="12">
    <source>
        <dbReference type="Proteomes" id="UP001604336"/>
    </source>
</evidence>
<dbReference type="Gene3D" id="3.30.420.10">
    <property type="entry name" value="Ribonuclease H-like superfamily/Ribonuclease H"/>
    <property type="match status" value="1"/>
</dbReference>
<comment type="caution">
    <text evidence="11">The sequence shown here is derived from an EMBL/GenBank/DDBJ whole genome shotgun (WGS) entry which is preliminary data.</text>
</comment>
<evidence type="ECO:0000256" key="8">
    <source>
        <dbReference type="ARBA" id="ARBA00022932"/>
    </source>
</evidence>
<dbReference type="InterPro" id="IPR001584">
    <property type="entry name" value="Integrase_cat-core"/>
</dbReference>
<dbReference type="InterPro" id="IPR039537">
    <property type="entry name" value="Retrotran_Ty1/copia-like"/>
</dbReference>
<keyword evidence="2" id="KW-0479">Metal-binding</keyword>
<proteinExistence type="predicted"/>
<keyword evidence="9" id="KW-0233">DNA recombination</keyword>
<dbReference type="GO" id="GO:0016787">
    <property type="term" value="F:hydrolase activity"/>
    <property type="evidence" value="ECO:0007669"/>
    <property type="project" value="UniProtKB-KW"/>
</dbReference>
<keyword evidence="7" id="KW-0695">RNA-directed DNA polymerase</keyword>
<keyword evidence="8" id="KW-0239">DNA-directed DNA polymerase</keyword>